<dbReference type="PANTHER" id="PTHR15641">
    <property type="entry name" value="ELONGATOR COMPLEX PROTEIN 5"/>
    <property type="match status" value="1"/>
</dbReference>
<sequence>MVLHEDSLSSQFKPRVASLIHMFKTHIEMLRDDRISIVHKKNSGKILSEVNKIWWDKELGYISSSPALDNVSDYLLPAPPTAEPLSTFNLGLSESEKLVRDQLILPYVNSGRADQLVSGGGGGMIYVEPEDYDEEDPDDDLDV</sequence>
<evidence type="ECO:0000256" key="2">
    <source>
        <dbReference type="ARBA" id="ARBA00004496"/>
    </source>
</evidence>
<organism evidence="9">
    <name type="scientific">Cacopsylla melanoneura</name>
    <dbReference type="NCBI Taxonomy" id="428564"/>
    <lineage>
        <taxon>Eukaryota</taxon>
        <taxon>Metazoa</taxon>
        <taxon>Ecdysozoa</taxon>
        <taxon>Arthropoda</taxon>
        <taxon>Hexapoda</taxon>
        <taxon>Insecta</taxon>
        <taxon>Pterygota</taxon>
        <taxon>Neoptera</taxon>
        <taxon>Paraneoptera</taxon>
        <taxon>Hemiptera</taxon>
        <taxon>Sternorrhyncha</taxon>
        <taxon>Psylloidea</taxon>
        <taxon>Psyllidae</taxon>
        <taxon>Psyllinae</taxon>
        <taxon>Cacopsylla</taxon>
    </lineage>
</organism>
<reference evidence="9" key="1">
    <citation type="submission" date="2021-05" db="EMBL/GenBank/DDBJ databases">
        <authorList>
            <person name="Alioto T."/>
            <person name="Alioto T."/>
            <person name="Gomez Garrido J."/>
        </authorList>
    </citation>
    <scope>NUCLEOTIDE SEQUENCE</scope>
</reference>
<dbReference type="AlphaFoldDB" id="A0A8D8XTD7"/>
<dbReference type="GO" id="GO:0033588">
    <property type="term" value="C:elongator holoenzyme complex"/>
    <property type="evidence" value="ECO:0007669"/>
    <property type="project" value="InterPro"/>
</dbReference>
<dbReference type="EMBL" id="HBUF01336673">
    <property type="protein sequence ID" value="CAG6698169.1"/>
    <property type="molecule type" value="Transcribed_RNA"/>
</dbReference>
<dbReference type="EMBL" id="HBUF01678566">
    <property type="protein sequence ID" value="CAG6791918.1"/>
    <property type="molecule type" value="Transcribed_RNA"/>
</dbReference>
<dbReference type="UniPathway" id="UPA00988"/>
<dbReference type="EMBL" id="HBUF01345337">
    <property type="protein sequence ID" value="CAG6708773.1"/>
    <property type="molecule type" value="Transcribed_RNA"/>
</dbReference>
<name>A0A8D8XTD7_9HEMI</name>
<keyword evidence="8" id="KW-0539">Nucleus</keyword>
<dbReference type="EMBL" id="HBUF01678565">
    <property type="protein sequence ID" value="CAG6791916.1"/>
    <property type="molecule type" value="Transcribed_RNA"/>
</dbReference>
<dbReference type="EMBL" id="HBUF01345336">
    <property type="protein sequence ID" value="CAG6708770.1"/>
    <property type="molecule type" value="Transcribed_RNA"/>
</dbReference>
<keyword evidence="7" id="KW-0819">tRNA processing</keyword>
<dbReference type="EMBL" id="HBUF01336674">
    <property type="protein sequence ID" value="CAG6698171.1"/>
    <property type="molecule type" value="Transcribed_RNA"/>
</dbReference>
<dbReference type="EMBL" id="HBUF01148118">
    <property type="protein sequence ID" value="CAG6647646.1"/>
    <property type="molecule type" value="Transcribed_RNA"/>
</dbReference>
<evidence type="ECO:0000256" key="7">
    <source>
        <dbReference type="ARBA" id="ARBA00022694"/>
    </source>
</evidence>
<evidence type="ECO:0000256" key="4">
    <source>
        <dbReference type="ARBA" id="ARBA00009567"/>
    </source>
</evidence>
<dbReference type="GO" id="GO:0005829">
    <property type="term" value="C:cytosol"/>
    <property type="evidence" value="ECO:0007669"/>
    <property type="project" value="TreeGrafter"/>
</dbReference>
<protein>
    <recommendedName>
        <fullName evidence="5">Elongator complex protein 5</fullName>
    </recommendedName>
</protein>
<dbReference type="GO" id="GO:0000049">
    <property type="term" value="F:tRNA binding"/>
    <property type="evidence" value="ECO:0007669"/>
    <property type="project" value="TreeGrafter"/>
</dbReference>
<evidence type="ECO:0000313" key="9">
    <source>
        <dbReference type="EMBL" id="CAG6708778.1"/>
    </source>
</evidence>
<comment type="subcellular location">
    <subcellularLocation>
        <location evidence="2">Cytoplasm</location>
    </subcellularLocation>
    <subcellularLocation>
        <location evidence="1">Nucleus</location>
    </subcellularLocation>
</comment>
<evidence type="ECO:0000256" key="8">
    <source>
        <dbReference type="ARBA" id="ARBA00023242"/>
    </source>
</evidence>
<comment type="similarity">
    <text evidence="4">Belongs to the ELP5 family.</text>
</comment>
<dbReference type="Pfam" id="PF10483">
    <property type="entry name" value="Elong_Iki1"/>
    <property type="match status" value="1"/>
</dbReference>
<dbReference type="PANTHER" id="PTHR15641:SF1">
    <property type="entry name" value="ELONGATOR COMPLEX PROTEIN 5"/>
    <property type="match status" value="1"/>
</dbReference>
<dbReference type="GO" id="GO:0005634">
    <property type="term" value="C:nucleus"/>
    <property type="evidence" value="ECO:0007669"/>
    <property type="project" value="UniProtKB-SubCell"/>
</dbReference>
<dbReference type="EMBL" id="HBUF01148117">
    <property type="protein sequence ID" value="CAG6647644.1"/>
    <property type="molecule type" value="Transcribed_RNA"/>
</dbReference>
<evidence type="ECO:0000256" key="1">
    <source>
        <dbReference type="ARBA" id="ARBA00004123"/>
    </source>
</evidence>
<dbReference type="EMBL" id="HBUF01678564">
    <property type="protein sequence ID" value="CAG6791914.1"/>
    <property type="molecule type" value="Transcribed_RNA"/>
</dbReference>
<evidence type="ECO:0000256" key="3">
    <source>
        <dbReference type="ARBA" id="ARBA00005043"/>
    </source>
</evidence>
<evidence type="ECO:0000256" key="6">
    <source>
        <dbReference type="ARBA" id="ARBA00022490"/>
    </source>
</evidence>
<proteinExistence type="inferred from homology"/>
<accession>A0A8D8XTD7</accession>
<dbReference type="GO" id="GO:0002098">
    <property type="term" value="P:tRNA wobble uridine modification"/>
    <property type="evidence" value="ECO:0007669"/>
    <property type="project" value="InterPro"/>
</dbReference>
<evidence type="ECO:0000256" key="5">
    <source>
        <dbReference type="ARBA" id="ARBA00020264"/>
    </source>
</evidence>
<comment type="pathway">
    <text evidence="3">tRNA modification; 5-methoxycarbonylmethyl-2-thiouridine-tRNA biosynthesis.</text>
</comment>
<dbReference type="EMBL" id="HBUF01345338">
    <property type="protein sequence ID" value="CAG6708775.1"/>
    <property type="molecule type" value="Transcribed_RNA"/>
</dbReference>
<dbReference type="InterPro" id="IPR019519">
    <property type="entry name" value="Elp5"/>
</dbReference>
<keyword evidence="6" id="KW-0963">Cytoplasm</keyword>
<dbReference type="EMBL" id="HBUF01345339">
    <property type="protein sequence ID" value="CAG6708778.1"/>
    <property type="molecule type" value="Transcribed_RNA"/>
</dbReference>